<dbReference type="SUPFAM" id="SSF52540">
    <property type="entry name" value="P-loop containing nucleoside triphosphate hydrolases"/>
    <property type="match status" value="1"/>
</dbReference>
<dbReference type="RefSeq" id="WP_311676727.1">
    <property type="nucleotide sequence ID" value="NZ_JAVRER010000006.1"/>
</dbReference>
<dbReference type="Gene3D" id="3.40.50.300">
    <property type="entry name" value="P-loop containing nucleotide triphosphate hydrolases"/>
    <property type="match status" value="1"/>
</dbReference>
<organism evidence="1 2">
    <name type="scientific">Streptomyces evansiae</name>
    <dbReference type="NCBI Taxonomy" id="3075535"/>
    <lineage>
        <taxon>Bacteria</taxon>
        <taxon>Bacillati</taxon>
        <taxon>Actinomycetota</taxon>
        <taxon>Actinomycetes</taxon>
        <taxon>Kitasatosporales</taxon>
        <taxon>Streptomycetaceae</taxon>
        <taxon>Streptomyces</taxon>
    </lineage>
</organism>
<name>A0ABD5E1S2_9ACTN</name>
<gene>
    <name evidence="1" type="ORF">RM574_05865</name>
</gene>
<dbReference type="InterPro" id="IPR027417">
    <property type="entry name" value="P-loop_NTPase"/>
</dbReference>
<dbReference type="Pfam" id="PF13671">
    <property type="entry name" value="AAA_33"/>
    <property type="match status" value="1"/>
</dbReference>
<evidence type="ECO:0000313" key="1">
    <source>
        <dbReference type="EMBL" id="MDT0415013.1"/>
    </source>
</evidence>
<accession>A0ABD5E1S2</accession>
<protein>
    <submittedName>
        <fullName evidence="1">AAA family ATPase</fullName>
    </submittedName>
</protein>
<dbReference type="Proteomes" id="UP001183607">
    <property type="component" value="Unassembled WGS sequence"/>
</dbReference>
<proteinExistence type="predicted"/>
<sequence>MTEPVLVTVRGNSASGKSTLAAGLRERYGRGLALVAQDVLRREVLRERDVPGGANIDLIALTARHALAHGFHVVVEGIMASARYGAMLTALLAEHPGPKASYYLDVPFDETLRRHAGKAIAGVVTEADLRSWYLPRDLLPGGVETVIPAARGAAEAADLVFRDSGLAAAWREGGPASP</sequence>
<reference evidence="2" key="1">
    <citation type="submission" date="2023-07" db="EMBL/GenBank/DDBJ databases">
        <title>30 novel species of actinomycetes from the DSMZ collection.</title>
        <authorList>
            <person name="Nouioui I."/>
        </authorList>
    </citation>
    <scope>NUCLEOTIDE SEQUENCE [LARGE SCALE GENOMIC DNA]</scope>
    <source>
        <strain evidence="2">DSM 41982</strain>
    </source>
</reference>
<dbReference type="EMBL" id="JAVRER010000006">
    <property type="protein sequence ID" value="MDT0415013.1"/>
    <property type="molecule type" value="Genomic_DNA"/>
</dbReference>
<dbReference type="AlphaFoldDB" id="A0ABD5E1S2"/>
<comment type="caution">
    <text evidence="1">The sequence shown here is derived from an EMBL/GenBank/DDBJ whole genome shotgun (WGS) entry which is preliminary data.</text>
</comment>
<evidence type="ECO:0000313" key="2">
    <source>
        <dbReference type="Proteomes" id="UP001183607"/>
    </source>
</evidence>